<dbReference type="Proteomes" id="UP000316125">
    <property type="component" value="Chromosome"/>
</dbReference>
<protein>
    <submittedName>
        <fullName evidence="1">Uncharacterized protein</fullName>
    </submittedName>
</protein>
<accession>A0A4Y5YV52</accession>
<dbReference type="AlphaFoldDB" id="A0A4Y5YV52"/>
<name>A0A4Y5YV52_9MICO</name>
<dbReference type="RefSeq" id="WP_140038490.1">
    <property type="nucleotide sequence ID" value="NZ_CP041040.1"/>
</dbReference>
<evidence type="ECO:0000313" key="1">
    <source>
        <dbReference type="EMBL" id="QDE36368.1"/>
    </source>
</evidence>
<gene>
    <name evidence="1" type="ORF">FIV50_17220</name>
</gene>
<dbReference type="OrthoDB" id="4919705at2"/>
<dbReference type="EMBL" id="CP041040">
    <property type="protein sequence ID" value="QDE36368.1"/>
    <property type="molecule type" value="Genomic_DNA"/>
</dbReference>
<sequence>MPDRDTRGAQQAEYSLLIGATQSIWRTGSAAAHGQYHFGLMRLERSDPIAAEGNHSVARLYGDLEVDVGPALATGAMTLSEAFRIYDLRRASHVGT</sequence>
<evidence type="ECO:0000313" key="2">
    <source>
        <dbReference type="Proteomes" id="UP000316125"/>
    </source>
</evidence>
<proteinExistence type="predicted"/>
<organism evidence="1 2">
    <name type="scientific">Microbacterium foliorum</name>
    <dbReference type="NCBI Taxonomy" id="104336"/>
    <lineage>
        <taxon>Bacteria</taxon>
        <taxon>Bacillati</taxon>
        <taxon>Actinomycetota</taxon>
        <taxon>Actinomycetes</taxon>
        <taxon>Micrococcales</taxon>
        <taxon>Microbacteriaceae</taxon>
        <taxon>Microbacterium</taxon>
    </lineage>
</organism>
<reference evidence="1 2" key="1">
    <citation type="submission" date="2019-06" db="EMBL/GenBank/DDBJ databases">
        <title>Complete genome of Microbacterium foliorum M2.</title>
        <authorList>
            <person name="Cao G."/>
        </authorList>
    </citation>
    <scope>NUCLEOTIDE SEQUENCE [LARGE SCALE GENOMIC DNA]</scope>
    <source>
        <strain evidence="1 2">M2</strain>
    </source>
</reference>